<reference evidence="16 17" key="1">
    <citation type="journal article" date="2019" name="Front. Genet.">
        <title>Whole-Genome Sequencing of the Opportunistic Yeast Pathogen Candida inconspicua Uncovers Its Hybrid Origin.</title>
        <authorList>
            <person name="Mixao V."/>
            <person name="Hansen A.P."/>
            <person name="Saus E."/>
            <person name="Boekhout T."/>
            <person name="Lass-Florl C."/>
            <person name="Gabaldon T."/>
        </authorList>
    </citation>
    <scope>NUCLEOTIDE SEQUENCE [LARGE SCALE GENOMIC DNA]</scope>
    <source>
        <strain evidence="16 17">CBS 180</strain>
    </source>
</reference>
<evidence type="ECO:0000256" key="7">
    <source>
        <dbReference type="ARBA" id="ARBA00022777"/>
    </source>
</evidence>
<evidence type="ECO:0000256" key="2">
    <source>
        <dbReference type="ARBA" id="ARBA00004481"/>
    </source>
</evidence>
<keyword evidence="8 13" id="KW-0067">ATP-binding</keyword>
<dbReference type="CDD" id="cd00896">
    <property type="entry name" value="PI3Kc_III"/>
    <property type="match status" value="1"/>
</dbReference>
<dbReference type="EC" id="2.7.1.137" evidence="4 13"/>
<dbReference type="Gene3D" id="1.10.1070.11">
    <property type="entry name" value="Phosphatidylinositol 3-/4-kinase, catalytic domain"/>
    <property type="match status" value="1"/>
</dbReference>
<keyword evidence="5 13" id="KW-0808">Transferase</keyword>
<dbReference type="InterPro" id="IPR016024">
    <property type="entry name" value="ARM-type_fold"/>
</dbReference>
<evidence type="ECO:0000256" key="3">
    <source>
        <dbReference type="ARBA" id="ARBA00006209"/>
    </source>
</evidence>
<dbReference type="OrthoDB" id="67688at2759"/>
<dbReference type="SUPFAM" id="SSF56112">
    <property type="entry name" value="Protein kinase-like (PK-like)"/>
    <property type="match status" value="1"/>
</dbReference>
<comment type="subunit">
    <text evidence="12">Component of the autophagy-specific VPS34 PI3-kinase complex I composed of at least VPS15, VPS30, VPS34, and of the VPS34 PI3-kinase complex II composed of VPS15, VPS30, VPS34 and VPS38. Interacts with VMNA7.</text>
</comment>
<evidence type="ECO:0000256" key="1">
    <source>
        <dbReference type="ARBA" id="ARBA00004150"/>
    </source>
</evidence>
<feature type="domain" description="PI3K/PI4K catalytic" evidence="14">
    <location>
        <begin position="775"/>
        <end position="1049"/>
    </location>
</feature>
<organism evidence="16 17">
    <name type="scientific">Pichia inconspicua</name>
    <dbReference type="NCBI Taxonomy" id="52247"/>
    <lineage>
        <taxon>Eukaryota</taxon>
        <taxon>Fungi</taxon>
        <taxon>Dikarya</taxon>
        <taxon>Ascomycota</taxon>
        <taxon>Saccharomycotina</taxon>
        <taxon>Pichiomycetes</taxon>
        <taxon>Pichiales</taxon>
        <taxon>Pichiaceae</taxon>
        <taxon>Pichia</taxon>
    </lineage>
</organism>
<evidence type="ECO:0000259" key="15">
    <source>
        <dbReference type="PROSITE" id="PS51545"/>
    </source>
</evidence>
<dbReference type="SMART" id="SM00145">
    <property type="entry name" value="PI3Ka"/>
    <property type="match status" value="1"/>
</dbReference>
<dbReference type="InterPro" id="IPR042236">
    <property type="entry name" value="PI3K_accessory_sf"/>
</dbReference>
<dbReference type="InterPro" id="IPR008290">
    <property type="entry name" value="PI3K_Vps34"/>
</dbReference>
<evidence type="ECO:0000256" key="13">
    <source>
        <dbReference type="PIRNR" id="PIRNR000587"/>
    </source>
</evidence>
<dbReference type="InterPro" id="IPR057756">
    <property type="entry name" value="PI3-kinase_type3/VPS34_cat"/>
</dbReference>
<comment type="caution">
    <text evidence="16">The sequence shown here is derived from an EMBL/GenBank/DDBJ whole genome shotgun (WGS) entry which is preliminary data.</text>
</comment>
<feature type="domain" description="PIK helical" evidence="15">
    <location>
        <begin position="364"/>
        <end position="655"/>
    </location>
</feature>
<dbReference type="InterPro" id="IPR018936">
    <property type="entry name" value="PI3/4_kinase_CS"/>
</dbReference>
<dbReference type="InterPro" id="IPR000403">
    <property type="entry name" value="PI3/4_kinase_cat_dom"/>
</dbReference>
<dbReference type="GO" id="GO:0048015">
    <property type="term" value="P:phosphatidylinositol-mediated signaling"/>
    <property type="evidence" value="ECO:0007669"/>
    <property type="project" value="TreeGrafter"/>
</dbReference>
<dbReference type="GO" id="GO:0016303">
    <property type="term" value="F:1-phosphatidylinositol-3-kinase activity"/>
    <property type="evidence" value="ECO:0007669"/>
    <property type="project" value="UniProtKB-UniRule"/>
</dbReference>
<dbReference type="AlphaFoldDB" id="A0A4T0X2I9"/>
<evidence type="ECO:0000256" key="5">
    <source>
        <dbReference type="ARBA" id="ARBA00022679"/>
    </source>
</evidence>
<dbReference type="FunFam" id="3.30.1010.10:FF:000002">
    <property type="entry name" value="Phosphatidylinositol 3-kinase catalytic subunit type 3"/>
    <property type="match status" value="1"/>
</dbReference>
<evidence type="ECO:0000256" key="6">
    <source>
        <dbReference type="ARBA" id="ARBA00022741"/>
    </source>
</evidence>
<evidence type="ECO:0000259" key="14">
    <source>
        <dbReference type="PROSITE" id="PS50290"/>
    </source>
</evidence>
<dbReference type="Proteomes" id="UP000307173">
    <property type="component" value="Unassembled WGS sequence"/>
</dbReference>
<dbReference type="PANTHER" id="PTHR10048:SF7">
    <property type="entry name" value="PHOSPHATIDYLINOSITOL 3-KINASE CATALYTIC SUBUNIT TYPE 3"/>
    <property type="match status" value="1"/>
</dbReference>
<dbReference type="InterPro" id="IPR001263">
    <property type="entry name" value="PI3K_accessory_dom"/>
</dbReference>
<dbReference type="GO" id="GO:0034271">
    <property type="term" value="C:phosphatidylinositol 3-kinase complex, class III, type I"/>
    <property type="evidence" value="ECO:0007669"/>
    <property type="project" value="TreeGrafter"/>
</dbReference>
<accession>A0A4T0X2I9</accession>
<keyword evidence="7 13" id="KW-0418">Kinase</keyword>
<dbReference type="GO" id="GO:0005777">
    <property type="term" value="C:peroxisome"/>
    <property type="evidence" value="ECO:0007669"/>
    <property type="project" value="TreeGrafter"/>
</dbReference>
<dbReference type="GO" id="GO:0000045">
    <property type="term" value="P:autophagosome assembly"/>
    <property type="evidence" value="ECO:0007669"/>
    <property type="project" value="TreeGrafter"/>
</dbReference>
<dbReference type="GO" id="GO:0005794">
    <property type="term" value="C:Golgi apparatus"/>
    <property type="evidence" value="ECO:0007669"/>
    <property type="project" value="UniProtKB-SubCell"/>
</dbReference>
<evidence type="ECO:0000256" key="8">
    <source>
        <dbReference type="ARBA" id="ARBA00022840"/>
    </source>
</evidence>
<evidence type="ECO:0000256" key="12">
    <source>
        <dbReference type="ARBA" id="ARBA00061999"/>
    </source>
</evidence>
<dbReference type="GO" id="GO:0010008">
    <property type="term" value="C:endosome membrane"/>
    <property type="evidence" value="ECO:0007669"/>
    <property type="project" value="UniProtKB-SubCell"/>
</dbReference>
<proteinExistence type="inferred from homology"/>
<keyword evidence="17" id="KW-1185">Reference proteome</keyword>
<evidence type="ECO:0000256" key="9">
    <source>
        <dbReference type="ARBA" id="ARBA00023985"/>
    </source>
</evidence>
<dbReference type="PANTHER" id="PTHR10048">
    <property type="entry name" value="PHOSPHATIDYLINOSITOL KINASE"/>
    <property type="match status" value="1"/>
</dbReference>
<dbReference type="Gene3D" id="3.30.1010.10">
    <property type="entry name" value="Phosphatidylinositol 3-kinase Catalytic Subunit, Chain A, domain 4"/>
    <property type="match status" value="1"/>
</dbReference>
<comment type="subcellular location">
    <subcellularLocation>
        <location evidence="2">Endosome membrane</location>
        <topology evidence="2">Peripheral membrane protein</topology>
    </subcellularLocation>
    <subcellularLocation>
        <location evidence="1">Golgi apparatus</location>
        <location evidence="1">trans-Golgi network membrane</location>
        <topology evidence="1">Peripheral membrane protein</topology>
    </subcellularLocation>
</comment>
<evidence type="ECO:0000256" key="4">
    <source>
        <dbReference type="ARBA" id="ARBA00012073"/>
    </source>
</evidence>
<evidence type="ECO:0000256" key="11">
    <source>
        <dbReference type="ARBA" id="ARBA00059175"/>
    </source>
</evidence>
<name>A0A4T0X2I9_9ASCO</name>
<dbReference type="GO" id="GO:0034272">
    <property type="term" value="C:phosphatidylinositol 3-kinase complex, class III, type II"/>
    <property type="evidence" value="ECO:0007669"/>
    <property type="project" value="TreeGrafter"/>
</dbReference>
<dbReference type="Pfam" id="PF00454">
    <property type="entry name" value="PI3_PI4_kinase"/>
    <property type="match status" value="1"/>
</dbReference>
<dbReference type="EMBL" id="SELW01000391">
    <property type="protein sequence ID" value="TID28558.1"/>
    <property type="molecule type" value="Genomic_DNA"/>
</dbReference>
<comment type="catalytic activity">
    <reaction evidence="9">
        <text>a 1,2-diacyl-sn-glycero-3-phospho-(1D-myo-inositol) + ATP = a 1,2-diacyl-sn-glycero-3-phospho-(1D-myo-inositol-3-phosphate) + ADP + H(+)</text>
        <dbReference type="Rhea" id="RHEA:12709"/>
        <dbReference type="ChEBI" id="CHEBI:15378"/>
        <dbReference type="ChEBI" id="CHEBI:30616"/>
        <dbReference type="ChEBI" id="CHEBI:57880"/>
        <dbReference type="ChEBI" id="CHEBI:58088"/>
        <dbReference type="ChEBI" id="CHEBI:456216"/>
        <dbReference type="EC" id="2.7.1.137"/>
    </reaction>
    <physiologicalReaction direction="left-to-right" evidence="9">
        <dbReference type="Rhea" id="RHEA:12710"/>
    </physiologicalReaction>
</comment>
<protein>
    <recommendedName>
        <fullName evidence="10 13">Phosphatidylinositol 3-kinase VPS34</fullName>
        <ecNumber evidence="4 13">2.7.1.137</ecNumber>
    </recommendedName>
</protein>
<sequence>MTTKTNNVVSFVLSKDLHCNVQVRIHCLKGIPTSLLYETIVGNNIDQHNLDCTDILLEEKFKKLVSHSDIICELYIESGHGNVISVPVKVGLLGEIDTENDRNSKENDHCKYTDGKYVKFKPQNLGSKVQLSDSSQLYSGTEISDFQQDNENINWIQLPLEYSKLPIDSSIVFSFWCYDVRNDEKRFLCGGKSKLFDDSAKLVGPHALINIKSRSNPIDTFDRGANDDACFDDLKSRQKKPKWLFEMSKDRCHFLENTKHMKGNHPIQLQIEFQQFDFPIVYSDIKYVPLMLHSVDQTNSVLKYDQSFNEITYTNLDMDTLVNNSYFANRLPFDPDYIRDEEMEDPIEQKFRKLERMQQISPLDRDLKPTLKLKEELNKIMKKPFFEKLTAKERNMVWRYRWYVLNMLIVGNPGMNNAMINFIKCVDWNNQSEVREVESILGTLEENLKSKVEISTTTSKLDIFIMKLQIIDCLELLSSNYRNKIVRQMAVTRLRTATDADLEMFMVQLVQCIKNEALAIVFDPLSVEEGSTNLDYPTVEEEEDADMKVPSSAGTRSNLTTNSSEYQFVDNHDHDNITDSLLKEFIDTVLFKRKSTPSSTAEIPSLYIKFLLSRVISNPILTNYFYWNLKVELEGEIFRNKQVSNSLNLDVINSENLNTDLSNHIHQVTMKSFLLALYNSPHGKTKLFELRRQVELVSKLHSFCYKIKVVYRRETTPRKVEILKSLLSEKHKRTIFGSKHGSRNHLMEETKSESMIEFPTIALPLDPSVHINGTFYEESTVFKSSLNPLKITFRTVEGGKYPIMYKIGDDLKQDQFVTQIISLMEKVLASENMDLRLKPYKILATGLVEGFIQFIPNNSLSHILANYNNSILQYLQTFNPDPTAHLGVVPQVMDTYIRSCAGYCVVTYILGVGDRHLENLLLSQDGHFFHADFGYILGQDPKPFPPLMKLPIQIIEGMGGLDDVNYKTFCQYCFITYITLRKNAYLILNLVQLMINTSIPALRTSSENNETEKMELLWKVEEKFMLEMNDEEAVLHFQNLIDNSVNAVLPVVIDRLHNLAQYWRS</sequence>
<dbReference type="PIRSF" id="PIRSF000587">
    <property type="entry name" value="PI3K_Vps34"/>
    <property type="match status" value="1"/>
</dbReference>
<dbReference type="PROSITE" id="PS50290">
    <property type="entry name" value="PI3_4_KINASE_3"/>
    <property type="match status" value="1"/>
</dbReference>
<dbReference type="PROSITE" id="PS51545">
    <property type="entry name" value="PIK_HELICAL"/>
    <property type="match status" value="1"/>
</dbReference>
<evidence type="ECO:0000313" key="17">
    <source>
        <dbReference type="Proteomes" id="UP000307173"/>
    </source>
</evidence>
<dbReference type="Pfam" id="PF00613">
    <property type="entry name" value="PI3Ka"/>
    <property type="match status" value="1"/>
</dbReference>
<dbReference type="InterPro" id="IPR015433">
    <property type="entry name" value="PI3/4_kinase"/>
</dbReference>
<comment type="similarity">
    <text evidence="3">Belongs to the PI3/PI4-kinase family. Type III PI4K subfamily.</text>
</comment>
<evidence type="ECO:0000256" key="10">
    <source>
        <dbReference type="ARBA" id="ARBA00041128"/>
    </source>
</evidence>
<dbReference type="SMART" id="SM00146">
    <property type="entry name" value="PI3Kc"/>
    <property type="match status" value="1"/>
</dbReference>
<dbReference type="FunFam" id="1.10.1070.11:FF:000002">
    <property type="entry name" value="Phosphatidylinositol 3-kinase catalytic subunit type 3"/>
    <property type="match status" value="1"/>
</dbReference>
<dbReference type="GO" id="GO:0005524">
    <property type="term" value="F:ATP binding"/>
    <property type="evidence" value="ECO:0007669"/>
    <property type="project" value="UniProtKB-UniRule"/>
</dbReference>
<dbReference type="Gene3D" id="1.25.40.70">
    <property type="entry name" value="Phosphatidylinositol 3-kinase, accessory domain (PIK)"/>
    <property type="match status" value="1"/>
</dbReference>
<dbReference type="InterPro" id="IPR011009">
    <property type="entry name" value="Kinase-like_dom_sf"/>
</dbReference>
<comment type="function">
    <text evidence="11">Multifunctional phosphatidylinositol 3-kinase involved in acidification of vacuoles, pH-dependent cell growth, and autophagocytosis. Plays an important role in protein transport and virulence. Component of the autophagy-specific VPS34 PI3-kinase complex I essential to recruit the ATG8-phosphatidylinositol conjugate and the ATG12-ATG5 conjugate to the pre-autophagosomal structure. Also involved in endosome-to-Golgi retrograde transport as part of the VPS34 PI3-kinase complex II. This second complex is required for the endosome-to-Golgi retrieval of PEP1 and KEX2, and the recruitment of VPS5 and VPS7, two components of the retromer complex, to endosomal membranes (probably through the synthesis of a specific pool of phosphatidylinositol 3-phosphate recruiting the retromer to the endosomes). Finally, it might also be involved in ethanol tolerance and cell wall integrity.</text>
</comment>
<dbReference type="GO" id="GO:0006897">
    <property type="term" value="P:endocytosis"/>
    <property type="evidence" value="ECO:0007669"/>
    <property type="project" value="TreeGrafter"/>
</dbReference>
<dbReference type="InterPro" id="IPR036940">
    <property type="entry name" value="PI3/4_kinase_cat_sf"/>
</dbReference>
<dbReference type="STRING" id="52247.A0A4T0X2I9"/>
<dbReference type="GO" id="GO:0000407">
    <property type="term" value="C:phagophore assembly site"/>
    <property type="evidence" value="ECO:0007669"/>
    <property type="project" value="TreeGrafter"/>
</dbReference>
<dbReference type="SUPFAM" id="SSF48371">
    <property type="entry name" value="ARM repeat"/>
    <property type="match status" value="1"/>
</dbReference>
<keyword evidence="6 13" id="KW-0547">Nucleotide-binding</keyword>
<evidence type="ECO:0000313" key="16">
    <source>
        <dbReference type="EMBL" id="TID28558.1"/>
    </source>
</evidence>
<gene>
    <name evidence="16" type="ORF">CANINC_002431</name>
</gene>
<dbReference type="PROSITE" id="PS00916">
    <property type="entry name" value="PI3_4_KINASE_2"/>
    <property type="match status" value="1"/>
</dbReference>